<dbReference type="Gramene" id="PHT78968">
    <property type="protein sequence ID" value="PHT78968"/>
    <property type="gene ID" value="T459_17020"/>
</dbReference>
<proteinExistence type="predicted"/>
<evidence type="ECO:0000256" key="6">
    <source>
        <dbReference type="ARBA" id="ARBA00023163"/>
    </source>
</evidence>
<feature type="region of interest" description="Disordered" evidence="9">
    <location>
        <begin position="145"/>
        <end position="182"/>
    </location>
</feature>
<protein>
    <recommendedName>
        <fullName evidence="10">C2H2-type domain-containing protein</fullName>
    </recommendedName>
</protein>
<evidence type="ECO:0000313" key="12">
    <source>
        <dbReference type="Proteomes" id="UP000222542"/>
    </source>
</evidence>
<evidence type="ECO:0000256" key="8">
    <source>
        <dbReference type="PROSITE-ProRule" id="PRU00042"/>
    </source>
</evidence>
<accession>A0A1U8H0Q0</accession>
<keyword evidence="12" id="KW-1185">Reference proteome</keyword>
<dbReference type="PANTHER" id="PTHR45801:SF18">
    <property type="entry name" value="TRANSCRIPTIONAL REGULATOR SUPERMAN-LIKE"/>
    <property type="match status" value="1"/>
</dbReference>
<evidence type="ECO:0000259" key="10">
    <source>
        <dbReference type="PROSITE" id="PS50157"/>
    </source>
</evidence>
<comment type="caution">
    <text evidence="11">The sequence shown here is derived from an EMBL/GenBank/DDBJ whole genome shotgun (WGS) entry which is preliminary data.</text>
</comment>
<name>A0A1U8H0Q0_CAPAN</name>
<keyword evidence="3 8" id="KW-0863">Zinc-finger</keyword>
<evidence type="ECO:0000256" key="5">
    <source>
        <dbReference type="ARBA" id="ARBA00023015"/>
    </source>
</evidence>
<evidence type="ECO:0000256" key="3">
    <source>
        <dbReference type="ARBA" id="ARBA00022771"/>
    </source>
</evidence>
<dbReference type="EMBL" id="AYRZ02000006">
    <property type="protein sequence ID" value="PHT78968.1"/>
    <property type="molecule type" value="Genomic_DNA"/>
</dbReference>
<evidence type="ECO:0000256" key="1">
    <source>
        <dbReference type="ARBA" id="ARBA00004123"/>
    </source>
</evidence>
<sequence>MWNPKDDDDSWEVRAFEEDTSNAMGATWPPRFYTCTFCRREFRSAQALGGHMNVHRRDRVRLNQPPSFASNSSLTFPNNVNSNFLVQNQEFIPNGGLCLVYSMPNYNPNAIFNPTTIKSSVDPSNLLSNISPFLTNNLMSPCIPPSSNFQPNNINSSSFNTSEPSASNSNSNDNNHDKRDSIIGDDIDLELRLGWRSATPPR</sequence>
<evidence type="ECO:0000256" key="4">
    <source>
        <dbReference type="ARBA" id="ARBA00022833"/>
    </source>
</evidence>
<dbReference type="Gene3D" id="3.30.160.60">
    <property type="entry name" value="Classic Zinc Finger"/>
    <property type="match status" value="1"/>
</dbReference>
<dbReference type="PROSITE" id="PS50157">
    <property type="entry name" value="ZINC_FINGER_C2H2_2"/>
    <property type="match status" value="1"/>
</dbReference>
<dbReference type="KEGG" id="cann:107874872"/>
<dbReference type="OMA" id="NNLMSPC"/>
<dbReference type="InterPro" id="IPR052426">
    <property type="entry name" value="Plant_dev_regulator"/>
</dbReference>
<dbReference type="AlphaFoldDB" id="A0A1U8H0Q0"/>
<keyword evidence="7" id="KW-0539">Nucleus</keyword>
<dbReference type="PANTHER" id="PTHR45801">
    <property type="entry name" value="OS07G0101800 PROTEIN"/>
    <property type="match status" value="1"/>
</dbReference>
<evidence type="ECO:0000256" key="9">
    <source>
        <dbReference type="SAM" id="MobiDB-lite"/>
    </source>
</evidence>
<dbReference type="InterPro" id="IPR013087">
    <property type="entry name" value="Znf_C2H2_type"/>
</dbReference>
<keyword evidence="6" id="KW-0804">Transcription</keyword>
<reference evidence="11 12" key="1">
    <citation type="journal article" date="2014" name="Nat. Genet.">
        <title>Genome sequence of the hot pepper provides insights into the evolution of pungency in Capsicum species.</title>
        <authorList>
            <person name="Kim S."/>
            <person name="Park M."/>
            <person name="Yeom S.I."/>
            <person name="Kim Y.M."/>
            <person name="Lee J.M."/>
            <person name="Lee H.A."/>
            <person name="Seo E."/>
            <person name="Choi J."/>
            <person name="Cheong K."/>
            <person name="Kim K.T."/>
            <person name="Jung K."/>
            <person name="Lee G.W."/>
            <person name="Oh S.K."/>
            <person name="Bae C."/>
            <person name="Kim S.B."/>
            <person name="Lee H.Y."/>
            <person name="Kim S.Y."/>
            <person name="Kim M.S."/>
            <person name="Kang B.C."/>
            <person name="Jo Y.D."/>
            <person name="Yang H.B."/>
            <person name="Jeong H.J."/>
            <person name="Kang W.H."/>
            <person name="Kwon J.K."/>
            <person name="Shin C."/>
            <person name="Lim J.Y."/>
            <person name="Park J.H."/>
            <person name="Huh J.H."/>
            <person name="Kim J.S."/>
            <person name="Kim B.D."/>
            <person name="Cohen O."/>
            <person name="Paran I."/>
            <person name="Suh M.C."/>
            <person name="Lee S.B."/>
            <person name="Kim Y.K."/>
            <person name="Shin Y."/>
            <person name="Noh S.J."/>
            <person name="Park J."/>
            <person name="Seo Y.S."/>
            <person name="Kwon S.Y."/>
            <person name="Kim H.A."/>
            <person name="Park J.M."/>
            <person name="Kim H.J."/>
            <person name="Choi S.B."/>
            <person name="Bosland P.W."/>
            <person name="Reeves G."/>
            <person name="Jo S.H."/>
            <person name="Lee B.W."/>
            <person name="Cho H.T."/>
            <person name="Choi H.S."/>
            <person name="Lee M.S."/>
            <person name="Yu Y."/>
            <person name="Do Choi Y."/>
            <person name="Park B.S."/>
            <person name="van Deynze A."/>
            <person name="Ashrafi H."/>
            <person name="Hill T."/>
            <person name="Kim W.T."/>
            <person name="Pai H.S."/>
            <person name="Ahn H.K."/>
            <person name="Yeam I."/>
            <person name="Giovannoni J.J."/>
            <person name="Rose J.K."/>
            <person name="Sorensen I."/>
            <person name="Lee S.J."/>
            <person name="Kim R.W."/>
            <person name="Choi I.Y."/>
            <person name="Choi B.S."/>
            <person name="Lim J.S."/>
            <person name="Lee Y.H."/>
            <person name="Choi D."/>
        </authorList>
    </citation>
    <scope>NUCLEOTIDE SEQUENCE [LARGE SCALE GENOMIC DNA]</scope>
    <source>
        <strain evidence="12">cv. CM334</strain>
    </source>
</reference>
<dbReference type="OrthoDB" id="1708403at2759"/>
<feature type="compositionally biased region" description="Polar residues" evidence="9">
    <location>
        <begin position="145"/>
        <end position="159"/>
    </location>
</feature>
<feature type="compositionally biased region" description="Low complexity" evidence="9">
    <location>
        <begin position="160"/>
        <end position="173"/>
    </location>
</feature>
<dbReference type="GO" id="GO:0005634">
    <property type="term" value="C:nucleus"/>
    <property type="evidence" value="ECO:0007669"/>
    <property type="project" value="UniProtKB-SubCell"/>
</dbReference>
<dbReference type="Proteomes" id="UP000222542">
    <property type="component" value="Unassembled WGS sequence"/>
</dbReference>
<keyword evidence="2" id="KW-0479">Metal-binding</keyword>
<comment type="subcellular location">
    <subcellularLocation>
        <location evidence="1">Nucleus</location>
    </subcellularLocation>
</comment>
<organism evidence="11 12">
    <name type="scientific">Capsicum annuum</name>
    <name type="common">Capsicum pepper</name>
    <dbReference type="NCBI Taxonomy" id="4072"/>
    <lineage>
        <taxon>Eukaryota</taxon>
        <taxon>Viridiplantae</taxon>
        <taxon>Streptophyta</taxon>
        <taxon>Embryophyta</taxon>
        <taxon>Tracheophyta</taxon>
        <taxon>Spermatophyta</taxon>
        <taxon>Magnoliopsida</taxon>
        <taxon>eudicotyledons</taxon>
        <taxon>Gunneridae</taxon>
        <taxon>Pentapetalae</taxon>
        <taxon>asterids</taxon>
        <taxon>lamiids</taxon>
        <taxon>Solanales</taxon>
        <taxon>Solanaceae</taxon>
        <taxon>Solanoideae</taxon>
        <taxon>Capsiceae</taxon>
        <taxon>Capsicum</taxon>
    </lineage>
</organism>
<keyword evidence="5" id="KW-0805">Transcription regulation</keyword>
<dbReference type="SMART" id="SM00355">
    <property type="entry name" value="ZnF_C2H2"/>
    <property type="match status" value="1"/>
</dbReference>
<feature type="domain" description="C2H2-type" evidence="10">
    <location>
        <begin position="33"/>
        <end position="60"/>
    </location>
</feature>
<gene>
    <name evidence="11" type="ORF">T459_17020</name>
</gene>
<dbReference type="Pfam" id="PF13912">
    <property type="entry name" value="zf-C2H2_6"/>
    <property type="match status" value="1"/>
</dbReference>
<dbReference type="GO" id="GO:0008270">
    <property type="term" value="F:zinc ion binding"/>
    <property type="evidence" value="ECO:0007669"/>
    <property type="project" value="UniProtKB-KW"/>
</dbReference>
<reference evidence="11 12" key="2">
    <citation type="journal article" date="2017" name="Genome Biol.">
        <title>New reference genome sequences of hot pepper reveal the massive evolution of plant disease-resistance genes by retroduplication.</title>
        <authorList>
            <person name="Kim S."/>
            <person name="Park J."/>
            <person name="Yeom S.I."/>
            <person name="Kim Y.M."/>
            <person name="Seo E."/>
            <person name="Kim K.T."/>
            <person name="Kim M.S."/>
            <person name="Lee J.M."/>
            <person name="Cheong K."/>
            <person name="Shin H.S."/>
            <person name="Kim S.B."/>
            <person name="Han K."/>
            <person name="Lee J."/>
            <person name="Park M."/>
            <person name="Lee H.A."/>
            <person name="Lee H.Y."/>
            <person name="Lee Y."/>
            <person name="Oh S."/>
            <person name="Lee J.H."/>
            <person name="Choi E."/>
            <person name="Choi E."/>
            <person name="Lee S.E."/>
            <person name="Jeon J."/>
            <person name="Kim H."/>
            <person name="Choi G."/>
            <person name="Song H."/>
            <person name="Lee J."/>
            <person name="Lee S.C."/>
            <person name="Kwon J.K."/>
            <person name="Lee H.Y."/>
            <person name="Koo N."/>
            <person name="Hong Y."/>
            <person name="Kim R.W."/>
            <person name="Kang W.H."/>
            <person name="Huh J.H."/>
            <person name="Kang B.C."/>
            <person name="Yang T.J."/>
            <person name="Lee Y.H."/>
            <person name="Bennetzen J.L."/>
            <person name="Choi D."/>
        </authorList>
    </citation>
    <scope>NUCLEOTIDE SEQUENCE [LARGE SCALE GENOMIC DNA]</scope>
    <source>
        <strain evidence="12">cv. CM334</strain>
    </source>
</reference>
<dbReference type="PROSITE" id="PS00028">
    <property type="entry name" value="ZINC_FINGER_C2H2_1"/>
    <property type="match status" value="1"/>
</dbReference>
<dbReference type="InterPro" id="IPR036236">
    <property type="entry name" value="Znf_C2H2_sf"/>
</dbReference>
<evidence type="ECO:0000313" key="11">
    <source>
        <dbReference type="EMBL" id="PHT78968.1"/>
    </source>
</evidence>
<dbReference type="SUPFAM" id="SSF57667">
    <property type="entry name" value="beta-beta-alpha zinc fingers"/>
    <property type="match status" value="1"/>
</dbReference>
<evidence type="ECO:0000256" key="7">
    <source>
        <dbReference type="ARBA" id="ARBA00023242"/>
    </source>
</evidence>
<evidence type="ECO:0000256" key="2">
    <source>
        <dbReference type="ARBA" id="ARBA00022723"/>
    </source>
</evidence>
<keyword evidence="4" id="KW-0862">Zinc</keyword>
<dbReference type="STRING" id="4072.A0A1U8H0Q0"/>